<keyword evidence="1" id="KW-0521">NADP</keyword>
<dbReference type="SUPFAM" id="SSF51735">
    <property type="entry name" value="NAD(P)-binding Rossmann-fold domains"/>
    <property type="match status" value="1"/>
</dbReference>
<accession>A0A418KZ70</accession>
<comment type="caution">
    <text evidence="3">The sequence shown here is derived from an EMBL/GenBank/DDBJ whole genome shotgun (WGS) entry which is preliminary data.</text>
</comment>
<dbReference type="OrthoDB" id="3727682at2"/>
<evidence type="ECO:0000256" key="1">
    <source>
        <dbReference type="ARBA" id="ARBA00022857"/>
    </source>
</evidence>
<organism evidence="3 4">
    <name type="scientific">Jiangella rhizosphaerae</name>
    <dbReference type="NCBI Taxonomy" id="2293569"/>
    <lineage>
        <taxon>Bacteria</taxon>
        <taxon>Bacillati</taxon>
        <taxon>Actinomycetota</taxon>
        <taxon>Actinomycetes</taxon>
        <taxon>Jiangellales</taxon>
        <taxon>Jiangellaceae</taxon>
        <taxon>Jiangella</taxon>
    </lineage>
</organism>
<evidence type="ECO:0000313" key="4">
    <source>
        <dbReference type="Proteomes" id="UP000284057"/>
    </source>
</evidence>
<dbReference type="CDD" id="cd05289">
    <property type="entry name" value="MDR_like_2"/>
    <property type="match status" value="1"/>
</dbReference>
<feature type="domain" description="Enoyl reductase (ER)" evidence="2">
    <location>
        <begin position="9"/>
        <end position="299"/>
    </location>
</feature>
<dbReference type="Proteomes" id="UP000284057">
    <property type="component" value="Unassembled WGS sequence"/>
</dbReference>
<sequence>MAVRYARYGDPGVLSLDAVDVPVPGPGEVRVAVRAAGVNPYDWKSRRGLYAKDAAPAEPARVGLECAGTVDALGPDVTTWSPGDAVFGLASGSAATHVVVPAGRLVAKPEWLSFVQAAALPVACETAYRAIRLLDVRAGDILLVHAAAGAVGLVASQLALARGARVVGTAGTANHDFLTSLGIEPVLYGDGLAARVLAVAPDGVDAVLDASGRGVLPVSVELAGGPERVLTIADGSASQYGVRATWSADLPLPEVFQAVLPLVERGAVTLPVAATFPLEQVAAAQTLSETGHLRGKIVLTVGASV</sequence>
<gene>
    <name evidence="3" type="ORF">DY240_00140</name>
</gene>
<dbReference type="InterPro" id="IPR020843">
    <property type="entry name" value="ER"/>
</dbReference>
<proteinExistence type="predicted"/>
<dbReference type="SMART" id="SM00829">
    <property type="entry name" value="PKS_ER"/>
    <property type="match status" value="1"/>
</dbReference>
<dbReference type="Gene3D" id="3.40.50.720">
    <property type="entry name" value="NAD(P)-binding Rossmann-like Domain"/>
    <property type="match status" value="1"/>
</dbReference>
<dbReference type="PANTHER" id="PTHR44154:SF1">
    <property type="entry name" value="QUINONE OXIDOREDUCTASE"/>
    <property type="match status" value="1"/>
</dbReference>
<dbReference type="GO" id="GO:0016491">
    <property type="term" value="F:oxidoreductase activity"/>
    <property type="evidence" value="ECO:0007669"/>
    <property type="project" value="InterPro"/>
</dbReference>
<evidence type="ECO:0000313" key="3">
    <source>
        <dbReference type="EMBL" id="RIQ37834.1"/>
    </source>
</evidence>
<dbReference type="Gene3D" id="3.90.180.10">
    <property type="entry name" value="Medium-chain alcohol dehydrogenases, catalytic domain"/>
    <property type="match status" value="1"/>
</dbReference>
<protein>
    <submittedName>
        <fullName evidence="3">NADP-dependent oxidoreductase</fullName>
    </submittedName>
</protein>
<dbReference type="InterPro" id="IPR011032">
    <property type="entry name" value="GroES-like_sf"/>
</dbReference>
<evidence type="ECO:0000259" key="2">
    <source>
        <dbReference type="SMART" id="SM00829"/>
    </source>
</evidence>
<dbReference type="InterPro" id="IPR051603">
    <property type="entry name" value="Zinc-ADH_QOR/CCCR"/>
</dbReference>
<reference evidence="3 4" key="1">
    <citation type="submission" date="2018-09" db="EMBL/GenBank/DDBJ databases">
        <title>Isolation, diversity and antifungal activity of actinobacteria from wheat.</title>
        <authorList>
            <person name="Han C."/>
        </authorList>
    </citation>
    <scope>NUCLEOTIDE SEQUENCE [LARGE SCALE GENOMIC DNA]</scope>
    <source>
        <strain evidence="3 4">NEAU-YY265</strain>
    </source>
</reference>
<dbReference type="SUPFAM" id="SSF50129">
    <property type="entry name" value="GroES-like"/>
    <property type="match status" value="1"/>
</dbReference>
<dbReference type="Pfam" id="PF08240">
    <property type="entry name" value="ADH_N"/>
    <property type="match status" value="1"/>
</dbReference>
<dbReference type="InterPro" id="IPR036291">
    <property type="entry name" value="NAD(P)-bd_dom_sf"/>
</dbReference>
<name>A0A418KZ70_9ACTN</name>
<keyword evidence="4" id="KW-1185">Reference proteome</keyword>
<dbReference type="InterPro" id="IPR013154">
    <property type="entry name" value="ADH-like_N"/>
</dbReference>
<dbReference type="Pfam" id="PF13602">
    <property type="entry name" value="ADH_zinc_N_2"/>
    <property type="match status" value="1"/>
</dbReference>
<dbReference type="PANTHER" id="PTHR44154">
    <property type="entry name" value="QUINONE OXIDOREDUCTASE"/>
    <property type="match status" value="1"/>
</dbReference>
<dbReference type="EMBL" id="QUAL01000002">
    <property type="protein sequence ID" value="RIQ37834.1"/>
    <property type="molecule type" value="Genomic_DNA"/>
</dbReference>
<dbReference type="AlphaFoldDB" id="A0A418KZ70"/>